<keyword evidence="3" id="KW-1185">Reference proteome</keyword>
<keyword evidence="1" id="KW-0472">Membrane</keyword>
<evidence type="ECO:0000313" key="3">
    <source>
        <dbReference type="Proteomes" id="UP000711047"/>
    </source>
</evidence>
<dbReference type="PANTHER" id="PTHR43471:SF14">
    <property type="entry name" value="ABC-2 TYPE TRANSPORT SYSTEM PERMEASE PROTEIN"/>
    <property type="match status" value="1"/>
</dbReference>
<feature type="transmembrane region" description="Helical" evidence="1">
    <location>
        <begin position="184"/>
        <end position="204"/>
    </location>
</feature>
<keyword evidence="1" id="KW-1133">Transmembrane helix</keyword>
<dbReference type="Pfam" id="PF12679">
    <property type="entry name" value="ABC2_membrane_2"/>
    <property type="match status" value="1"/>
</dbReference>
<keyword evidence="1" id="KW-0812">Transmembrane</keyword>
<comment type="caution">
    <text evidence="2">The sequence shown here is derived from an EMBL/GenBank/DDBJ whole genome shotgun (WGS) entry which is preliminary data.</text>
</comment>
<name>A0ABX2DVF8_9BACL</name>
<dbReference type="RefSeq" id="WP_173136607.1">
    <property type="nucleotide sequence ID" value="NZ_JABMKX010000010.1"/>
</dbReference>
<dbReference type="PANTHER" id="PTHR43471">
    <property type="entry name" value="ABC TRANSPORTER PERMEASE"/>
    <property type="match status" value="1"/>
</dbReference>
<feature type="transmembrane region" description="Helical" evidence="1">
    <location>
        <begin position="157"/>
        <end position="177"/>
    </location>
</feature>
<dbReference type="Proteomes" id="UP000711047">
    <property type="component" value="Unassembled WGS sequence"/>
</dbReference>
<reference evidence="2 3" key="1">
    <citation type="submission" date="2020-05" db="EMBL/GenBank/DDBJ databases">
        <title>Paenibacillus glebae, sp. nov., Paenibacillus humi sp. nov., Paenibacillus pedi sp. nov., Paenibacillus terrestris sp. nov. and Paenibacillus terricola sp. nov., isolated from a forest top soil sample.</title>
        <authorList>
            <person name="Qi S."/>
            <person name="Carlier A."/>
            <person name="Cnockaert M."/>
            <person name="Vandamme P."/>
        </authorList>
    </citation>
    <scope>NUCLEOTIDE SEQUENCE [LARGE SCALE GENOMIC DNA]</scope>
    <source>
        <strain evidence="2 3">LMG 29502</strain>
    </source>
</reference>
<evidence type="ECO:0000256" key="1">
    <source>
        <dbReference type="SAM" id="Phobius"/>
    </source>
</evidence>
<proteinExistence type="predicted"/>
<dbReference type="EMBL" id="JABMKX010000010">
    <property type="protein sequence ID" value="NQX47421.1"/>
    <property type="molecule type" value="Genomic_DNA"/>
</dbReference>
<feature type="transmembrane region" description="Helical" evidence="1">
    <location>
        <begin position="123"/>
        <end position="145"/>
    </location>
</feature>
<organism evidence="2 3">
    <name type="scientific">Paenibacillus tritici</name>
    <dbReference type="NCBI Taxonomy" id="1873425"/>
    <lineage>
        <taxon>Bacteria</taxon>
        <taxon>Bacillati</taxon>
        <taxon>Bacillota</taxon>
        <taxon>Bacilli</taxon>
        <taxon>Bacillales</taxon>
        <taxon>Paenibacillaceae</taxon>
        <taxon>Paenibacillus</taxon>
    </lineage>
</organism>
<protein>
    <submittedName>
        <fullName evidence="2">ABC transporter permease subunit</fullName>
    </submittedName>
</protein>
<accession>A0ABX2DVF8</accession>
<sequence>MNVKVLFRKDLKELIVSKKMLILLGVFVFFALSGPLSAKFEPELMKAYSSKLGPGSIINVPAPVYTDAYKDTFNNLKQAGIIVVILLVCSTIVDEKRNGTAAFLLTKGLSRSSFLLSKIASRVLIFTLACGAASFVCILYTFIIFGEFSIPNLYLAFLLYWIYGVFIICVSILVSVLARTFTQAFFAGFVAYFVISLLNMVPYLNRYLPGRLNTIMSDILSEKTLPDHWTIPLGITLLLSILSVLLSQRIFKEQEL</sequence>
<gene>
    <name evidence="2" type="ORF">HQN87_18980</name>
</gene>
<evidence type="ECO:0000313" key="2">
    <source>
        <dbReference type="EMBL" id="NQX47421.1"/>
    </source>
</evidence>
<feature type="transmembrane region" description="Helical" evidence="1">
    <location>
        <begin position="76"/>
        <end position="93"/>
    </location>
</feature>
<feature type="transmembrane region" description="Helical" evidence="1">
    <location>
        <begin position="229"/>
        <end position="247"/>
    </location>
</feature>